<feature type="domain" description="AAA+ ATPase" evidence="10">
    <location>
        <begin position="36"/>
        <end position="182"/>
    </location>
</feature>
<dbReference type="InterPro" id="IPR012763">
    <property type="entry name" value="DNA_pol_III_sug/sutau_N"/>
</dbReference>
<dbReference type="GO" id="GO:0009360">
    <property type="term" value="C:DNA polymerase III complex"/>
    <property type="evidence" value="ECO:0007669"/>
    <property type="project" value="InterPro"/>
</dbReference>
<evidence type="ECO:0000256" key="2">
    <source>
        <dbReference type="ARBA" id="ARBA00022723"/>
    </source>
</evidence>
<comment type="subunit">
    <text evidence="8">DNA polymerase III contains a core (composed of alpha, epsilon and theta chains) that associates with a tau subunit. This core dimerizes to form the POLIII' complex. PolIII' associates with the gamma complex (composed of gamma, delta, delta', psi and chi chains) and with the beta chain to form the complete DNA polymerase III complex.</text>
</comment>
<evidence type="ECO:0000256" key="7">
    <source>
        <dbReference type="ARBA" id="ARBA00049244"/>
    </source>
</evidence>
<dbReference type="PANTHER" id="PTHR11669">
    <property type="entry name" value="REPLICATION FACTOR C / DNA POLYMERASE III GAMMA-TAU SUBUNIT"/>
    <property type="match status" value="1"/>
</dbReference>
<dbReference type="AlphaFoldDB" id="A0A955RJP5"/>
<evidence type="ECO:0000256" key="8">
    <source>
        <dbReference type="RuleBase" id="RU364063"/>
    </source>
</evidence>
<feature type="compositionally biased region" description="Polar residues" evidence="9">
    <location>
        <begin position="370"/>
        <end position="380"/>
    </location>
</feature>
<keyword evidence="8" id="KW-0235">DNA replication</keyword>
<evidence type="ECO:0000256" key="9">
    <source>
        <dbReference type="SAM" id="MobiDB-lite"/>
    </source>
</evidence>
<dbReference type="GO" id="GO:0003887">
    <property type="term" value="F:DNA-directed DNA polymerase activity"/>
    <property type="evidence" value="ECO:0007669"/>
    <property type="project" value="UniProtKB-KW"/>
</dbReference>
<dbReference type="NCBIfam" id="TIGR02397">
    <property type="entry name" value="dnaX_nterm"/>
    <property type="match status" value="1"/>
</dbReference>
<comment type="function">
    <text evidence="8">DNA polymerase III is a complex, multichain enzyme responsible for most of the replicative synthesis in bacteria. This DNA polymerase also exhibits 3' to 5' exonuclease activity.</text>
</comment>
<proteinExistence type="inferred from homology"/>
<dbReference type="EC" id="2.7.7.7" evidence="8"/>
<evidence type="ECO:0000259" key="10">
    <source>
        <dbReference type="SMART" id="SM00382"/>
    </source>
</evidence>
<evidence type="ECO:0000256" key="1">
    <source>
        <dbReference type="ARBA" id="ARBA00006360"/>
    </source>
</evidence>
<comment type="similarity">
    <text evidence="1 8">Belongs to the DnaX/STICHEL family.</text>
</comment>
<dbReference type="CDD" id="cd00009">
    <property type="entry name" value="AAA"/>
    <property type="match status" value="1"/>
</dbReference>
<dbReference type="PANTHER" id="PTHR11669:SF0">
    <property type="entry name" value="PROTEIN STICHEL-LIKE 2"/>
    <property type="match status" value="1"/>
</dbReference>
<comment type="caution">
    <text evidence="11">The sequence shown here is derived from an EMBL/GenBank/DDBJ whole genome shotgun (WGS) entry which is preliminary data.</text>
</comment>
<dbReference type="InterPro" id="IPR050238">
    <property type="entry name" value="DNA_Rep/Repair_Clamp_Loader"/>
</dbReference>
<evidence type="ECO:0000256" key="5">
    <source>
        <dbReference type="ARBA" id="ARBA00022840"/>
    </source>
</evidence>
<keyword evidence="8 11" id="KW-0548">Nucleotidyltransferase</keyword>
<dbReference type="NCBIfam" id="NF004046">
    <property type="entry name" value="PRK05563.1"/>
    <property type="match status" value="1"/>
</dbReference>
<dbReference type="FunFam" id="3.40.50.300:FF:000014">
    <property type="entry name" value="DNA polymerase III subunit gamma/tau"/>
    <property type="match status" value="1"/>
</dbReference>
<dbReference type="CDD" id="cd18137">
    <property type="entry name" value="HLD_clamp_pol_III_gamma_tau"/>
    <property type="match status" value="1"/>
</dbReference>
<comment type="catalytic activity">
    <reaction evidence="7 8">
        <text>DNA(n) + a 2'-deoxyribonucleoside 5'-triphosphate = DNA(n+1) + diphosphate</text>
        <dbReference type="Rhea" id="RHEA:22508"/>
        <dbReference type="Rhea" id="RHEA-COMP:17339"/>
        <dbReference type="Rhea" id="RHEA-COMP:17340"/>
        <dbReference type="ChEBI" id="CHEBI:33019"/>
        <dbReference type="ChEBI" id="CHEBI:61560"/>
        <dbReference type="ChEBI" id="CHEBI:173112"/>
        <dbReference type="EC" id="2.7.7.7"/>
    </reaction>
</comment>
<protein>
    <recommendedName>
        <fullName evidence="8">DNA polymerase III subunit gamma/tau</fullName>
        <ecNumber evidence="8">2.7.7.7</ecNumber>
    </recommendedName>
</protein>
<reference evidence="11" key="1">
    <citation type="submission" date="2020-04" db="EMBL/GenBank/DDBJ databases">
        <authorList>
            <person name="Zhang T."/>
        </authorList>
    </citation>
    <scope>NUCLEOTIDE SEQUENCE</scope>
    <source>
        <strain evidence="11">HKST-UBA14</strain>
    </source>
</reference>
<dbReference type="Gene3D" id="1.10.8.60">
    <property type="match status" value="1"/>
</dbReference>
<keyword evidence="2" id="KW-0479">Metal-binding</keyword>
<sequence>MPQVLYRKYRSQTFAEIYGQGLITKVLKQAVENEKVAHAYLFNGPRGTGKTSTARVLAKALNCPNTKEGEPCNSCSVCDAINESKFIDLIEIDAASNRGIDEIRALKEKVGFLPAEGKFKIYIIDEVHMLTIEAFNALLKTLEEPPENVVFILATTEVHKLPLTIISRTQRFDFKLANNQNLNKKLSRILKEEGIQFEDDALDIIIEAGNGSFRDAETVLEKVISSYGYQKDKVINREDVEAVLGYASSKLVQELFDYIYNSQIDNAIKLLNNSEQEGVNLLQLVKQLLEKARVEMYTGIVEGKANYELRFISQFIKEFTDASNALKYALIPILPIEIAIVKLGGDSISSPEIIHTRPEPKHQDAVSAPKVQSIQGQTEIKPNPERTEISKPQIIGSSSKDSKTSDAEISNDSNTQEQEKVALNGAESQINREELLTKWNDILDEAKQINPHLAAFLAKAKIVSVESGILSLDVPFALHKKALEQNSTTERFAVITQKIIGGTLKIKCQVNKDILKEEKADDQNSNSDLVEEIFMG</sequence>
<dbReference type="GO" id="GO:0005524">
    <property type="term" value="F:ATP binding"/>
    <property type="evidence" value="ECO:0007669"/>
    <property type="project" value="UniProtKB-KW"/>
</dbReference>
<feature type="compositionally biased region" description="Polar residues" evidence="9">
    <location>
        <begin position="407"/>
        <end position="416"/>
    </location>
</feature>
<dbReference type="InterPro" id="IPR001270">
    <property type="entry name" value="ClpA/B"/>
</dbReference>
<keyword evidence="3 8" id="KW-0547">Nucleotide-binding</keyword>
<dbReference type="Gene3D" id="3.40.50.300">
    <property type="entry name" value="P-loop containing nucleotide triphosphate hydrolases"/>
    <property type="match status" value="1"/>
</dbReference>
<reference evidence="11" key="2">
    <citation type="journal article" date="2021" name="Microbiome">
        <title>Successional dynamics and alternative stable states in a saline activated sludge microbial community over 9 years.</title>
        <authorList>
            <person name="Wang Y."/>
            <person name="Ye J."/>
            <person name="Ju F."/>
            <person name="Liu L."/>
            <person name="Boyd J.A."/>
            <person name="Deng Y."/>
            <person name="Parks D.H."/>
            <person name="Jiang X."/>
            <person name="Yin X."/>
            <person name="Woodcroft B.J."/>
            <person name="Tyson G.W."/>
            <person name="Hugenholtz P."/>
            <person name="Polz M.F."/>
            <person name="Zhang T."/>
        </authorList>
    </citation>
    <scope>NUCLEOTIDE SEQUENCE</scope>
    <source>
        <strain evidence="11">HKST-UBA14</strain>
    </source>
</reference>
<accession>A0A955RJP5</accession>
<organism evidence="11 12">
    <name type="scientific">Candidatus Dojkabacteria bacterium</name>
    <dbReference type="NCBI Taxonomy" id="2099670"/>
    <lineage>
        <taxon>Bacteria</taxon>
        <taxon>Candidatus Dojkabacteria</taxon>
    </lineage>
</organism>
<evidence type="ECO:0000256" key="6">
    <source>
        <dbReference type="ARBA" id="ARBA00022932"/>
    </source>
</evidence>
<dbReference type="PRINTS" id="PR00300">
    <property type="entry name" value="CLPPROTEASEA"/>
</dbReference>
<keyword evidence="4" id="KW-0862">Zinc</keyword>
<keyword evidence="8 11" id="KW-0808">Transferase</keyword>
<dbReference type="GO" id="GO:0006261">
    <property type="term" value="P:DNA-templated DNA replication"/>
    <property type="evidence" value="ECO:0007669"/>
    <property type="project" value="TreeGrafter"/>
</dbReference>
<dbReference type="InterPro" id="IPR003593">
    <property type="entry name" value="AAA+_ATPase"/>
</dbReference>
<name>A0A955RJP5_9BACT</name>
<evidence type="ECO:0000256" key="3">
    <source>
        <dbReference type="ARBA" id="ARBA00022741"/>
    </source>
</evidence>
<evidence type="ECO:0000313" key="11">
    <source>
        <dbReference type="EMBL" id="MCA9383684.1"/>
    </source>
</evidence>
<dbReference type="SUPFAM" id="SSF52540">
    <property type="entry name" value="P-loop containing nucleoside triphosphate hydrolases"/>
    <property type="match status" value="1"/>
</dbReference>
<dbReference type="Pfam" id="PF13177">
    <property type="entry name" value="DNA_pol3_delta2"/>
    <property type="match status" value="1"/>
</dbReference>
<dbReference type="InterPro" id="IPR045085">
    <property type="entry name" value="HLD_clamp_pol_III_gamma_tau"/>
</dbReference>
<dbReference type="SMART" id="SM00382">
    <property type="entry name" value="AAA"/>
    <property type="match status" value="1"/>
</dbReference>
<evidence type="ECO:0000313" key="12">
    <source>
        <dbReference type="Proteomes" id="UP000783287"/>
    </source>
</evidence>
<dbReference type="Pfam" id="PF22608">
    <property type="entry name" value="DNAX_ATPase_lid"/>
    <property type="match status" value="1"/>
</dbReference>
<keyword evidence="5 8" id="KW-0067">ATP-binding</keyword>
<dbReference type="EMBL" id="JAGQLK010000112">
    <property type="protein sequence ID" value="MCA9383684.1"/>
    <property type="molecule type" value="Genomic_DNA"/>
</dbReference>
<feature type="compositionally biased region" description="Basic and acidic residues" evidence="9">
    <location>
        <begin position="354"/>
        <end position="364"/>
    </location>
</feature>
<gene>
    <name evidence="8 11" type="primary">dnaX</name>
    <name evidence="11" type="ORF">KC909_04915</name>
</gene>
<feature type="region of interest" description="Disordered" evidence="9">
    <location>
        <begin position="352"/>
        <end position="417"/>
    </location>
</feature>
<keyword evidence="6 8" id="KW-0239">DNA-directed DNA polymerase</keyword>
<evidence type="ECO:0000256" key="4">
    <source>
        <dbReference type="ARBA" id="ARBA00022833"/>
    </source>
</evidence>
<dbReference type="InterPro" id="IPR027417">
    <property type="entry name" value="P-loop_NTPase"/>
</dbReference>
<dbReference type="Proteomes" id="UP000783287">
    <property type="component" value="Unassembled WGS sequence"/>
</dbReference>
<dbReference type="GO" id="GO:0046872">
    <property type="term" value="F:metal ion binding"/>
    <property type="evidence" value="ECO:0007669"/>
    <property type="project" value="UniProtKB-KW"/>
</dbReference>